<dbReference type="InterPro" id="IPR014729">
    <property type="entry name" value="Rossmann-like_a/b/a_fold"/>
</dbReference>
<gene>
    <name evidence="2" type="ORF">HDID_LOCUS7485</name>
    <name evidence="3" type="ORF">WMSIL1_LOCUS13101</name>
</gene>
<dbReference type="InterPro" id="IPR006016">
    <property type="entry name" value="UspA"/>
</dbReference>
<organism evidence="6">
    <name type="scientific">Hymenolepis diminuta</name>
    <name type="common">Rat tapeworm</name>
    <dbReference type="NCBI Taxonomy" id="6216"/>
    <lineage>
        <taxon>Eukaryota</taxon>
        <taxon>Metazoa</taxon>
        <taxon>Spiralia</taxon>
        <taxon>Lophotrochozoa</taxon>
        <taxon>Platyhelminthes</taxon>
        <taxon>Cestoda</taxon>
        <taxon>Eucestoda</taxon>
        <taxon>Cyclophyllidea</taxon>
        <taxon>Hymenolepididae</taxon>
        <taxon>Hymenolepis</taxon>
    </lineage>
</organism>
<dbReference type="PRINTS" id="PR01438">
    <property type="entry name" value="UNVRSLSTRESS"/>
</dbReference>
<evidence type="ECO:0000313" key="6">
    <source>
        <dbReference type="WBParaSite" id="HDID_0000748701-mRNA-1"/>
    </source>
</evidence>
<dbReference type="PANTHER" id="PTHR46989:SF3">
    <property type="entry name" value="USPA DOMAIN-CONTAINING PROTEIN"/>
    <property type="match status" value="1"/>
</dbReference>
<dbReference type="Gene3D" id="3.40.50.620">
    <property type="entry name" value="HUPs"/>
    <property type="match status" value="1"/>
</dbReference>
<name>A0A0R3SQV3_HYMDI</name>
<evidence type="ECO:0000313" key="3">
    <source>
        <dbReference type="EMBL" id="VUZ55260.1"/>
    </source>
</evidence>
<reference evidence="3 5" key="3">
    <citation type="submission" date="2019-07" db="EMBL/GenBank/DDBJ databases">
        <authorList>
            <person name="Jastrzebski P J."/>
            <person name="Paukszto L."/>
            <person name="Jastrzebski P J."/>
        </authorList>
    </citation>
    <scope>NUCLEOTIDE SEQUENCE [LARGE SCALE GENOMIC DNA]</scope>
    <source>
        <strain evidence="3 5">WMS-il1</strain>
    </source>
</reference>
<dbReference type="SUPFAM" id="SSF52402">
    <property type="entry name" value="Adenine nucleotide alpha hydrolases-like"/>
    <property type="match status" value="1"/>
</dbReference>
<feature type="domain" description="UspA" evidence="1">
    <location>
        <begin position="5"/>
        <end position="151"/>
    </location>
</feature>
<evidence type="ECO:0000313" key="4">
    <source>
        <dbReference type="Proteomes" id="UP000274504"/>
    </source>
</evidence>
<reference evidence="6" key="1">
    <citation type="submission" date="2017-02" db="UniProtKB">
        <authorList>
            <consortium name="WormBaseParasite"/>
        </authorList>
    </citation>
    <scope>IDENTIFICATION</scope>
</reference>
<dbReference type="Proteomes" id="UP000274504">
    <property type="component" value="Unassembled WGS sequence"/>
</dbReference>
<dbReference type="STRING" id="6216.A0A0R3SQV3"/>
<reference evidence="2 4" key="2">
    <citation type="submission" date="2018-11" db="EMBL/GenBank/DDBJ databases">
        <authorList>
            <consortium name="Pathogen Informatics"/>
        </authorList>
    </citation>
    <scope>NUCLEOTIDE SEQUENCE [LARGE SCALE GENOMIC DNA]</scope>
</reference>
<dbReference type="EMBL" id="UYSG01010939">
    <property type="protein sequence ID" value="VDL59803.1"/>
    <property type="molecule type" value="Genomic_DNA"/>
</dbReference>
<protein>
    <submittedName>
        <fullName evidence="6">Usp domain-containing protein</fullName>
    </submittedName>
</protein>
<evidence type="ECO:0000313" key="2">
    <source>
        <dbReference type="EMBL" id="VDL59803.1"/>
    </source>
</evidence>
<evidence type="ECO:0000259" key="1">
    <source>
        <dbReference type="Pfam" id="PF00582"/>
    </source>
</evidence>
<dbReference type="WBParaSite" id="HDID_0000748701-mRNA-1">
    <property type="protein sequence ID" value="HDID_0000748701-mRNA-1"/>
    <property type="gene ID" value="HDID_0000748701"/>
</dbReference>
<sequence length="168" mass="18859">MERPRKVGIPVDGSEDSKKALRWFLDNAADPSDTVIFIHVQELLDLPLFNLKSGLNIPTEQWMKAITERNLIDEELSNEVTSMCQEKKIYCEYISVTNKKPGEGIVSVVTEMNIQLIVMGSRGLSNLRRTILGSVSDYVLHHAQVPICIVPREYGLSSHSPAKKPPNE</sequence>
<dbReference type="EMBL" id="CABIJS010000689">
    <property type="protein sequence ID" value="VUZ55260.1"/>
    <property type="molecule type" value="Genomic_DNA"/>
</dbReference>
<keyword evidence="5" id="KW-1185">Reference proteome</keyword>
<dbReference type="CDD" id="cd23659">
    <property type="entry name" value="USP_At3g01520-like"/>
    <property type="match status" value="1"/>
</dbReference>
<proteinExistence type="predicted"/>
<accession>A0A0R3SQV3</accession>
<dbReference type="InterPro" id="IPR006015">
    <property type="entry name" value="Universal_stress_UspA"/>
</dbReference>
<dbReference type="AlphaFoldDB" id="A0A0R3SQV3"/>
<dbReference type="OrthoDB" id="843225at2759"/>
<dbReference type="PANTHER" id="PTHR46989">
    <property type="entry name" value="USP DOMAIN-CONTAINING PROTEIN"/>
    <property type="match status" value="1"/>
</dbReference>
<dbReference type="Pfam" id="PF00582">
    <property type="entry name" value="Usp"/>
    <property type="match status" value="1"/>
</dbReference>
<dbReference type="Proteomes" id="UP000321570">
    <property type="component" value="Unassembled WGS sequence"/>
</dbReference>
<evidence type="ECO:0000313" key="5">
    <source>
        <dbReference type="Proteomes" id="UP000321570"/>
    </source>
</evidence>